<sequence length="291" mass="33626">MGLTKAWAKYFLSRINFVKRKETMKAQILPSDFQSFRLQVVQDVKGGVTMEDIPSQLIINWDQTGLNYVPMSEWTMEKRGTKRVPITGISNNRQITAVFGGTSSGNFLPMQLVYQGKTIKCLPPVTFPAEWDVTYSENHWSNEDMMKSYLRKIIVPNLEDKREDLNLPSNYHCLVIIDNFKAQCTDSIFAMLTDNNIYYVFIPANCTDRLQPLDISVNKGAQSYLRNSFQEWYASPIKSRFDSSEEIQPINLAISIVKPFGAHWMINLYHYFKAHPEIITNRFKEVGIHTE</sequence>
<accession>A0A1X7V892</accession>
<feature type="domain" description="DDE-1" evidence="1">
    <location>
        <begin position="94"/>
        <end position="240"/>
    </location>
</feature>
<organism evidence="2">
    <name type="scientific">Amphimedon queenslandica</name>
    <name type="common">Sponge</name>
    <dbReference type="NCBI Taxonomy" id="400682"/>
    <lineage>
        <taxon>Eukaryota</taxon>
        <taxon>Metazoa</taxon>
        <taxon>Porifera</taxon>
        <taxon>Demospongiae</taxon>
        <taxon>Heteroscleromorpha</taxon>
        <taxon>Haplosclerida</taxon>
        <taxon>Niphatidae</taxon>
        <taxon>Amphimedon</taxon>
    </lineage>
</organism>
<dbReference type="eggNOG" id="KOG3105">
    <property type="taxonomic scope" value="Eukaryota"/>
</dbReference>
<proteinExistence type="predicted"/>
<reference evidence="2" key="1">
    <citation type="submission" date="2017-05" db="UniProtKB">
        <authorList>
            <consortium name="EnsemblMetazoa"/>
        </authorList>
    </citation>
    <scope>IDENTIFICATION</scope>
</reference>
<name>A0A1X7V892_AMPQE</name>
<dbReference type="AlphaFoldDB" id="A0A1X7V892"/>
<evidence type="ECO:0000259" key="1">
    <source>
        <dbReference type="Pfam" id="PF03184"/>
    </source>
</evidence>
<dbReference type="OrthoDB" id="6097312at2759"/>
<dbReference type="InterPro" id="IPR004875">
    <property type="entry name" value="DDE_SF_endonuclease_dom"/>
</dbReference>
<evidence type="ECO:0000313" key="2">
    <source>
        <dbReference type="EnsemblMetazoa" id="Aqu2.1.35727_001"/>
    </source>
</evidence>
<dbReference type="GO" id="GO:0005634">
    <property type="term" value="C:nucleus"/>
    <property type="evidence" value="ECO:0007669"/>
    <property type="project" value="TreeGrafter"/>
</dbReference>
<dbReference type="EnsemblMetazoa" id="Aqu2.1.35727_001">
    <property type="protein sequence ID" value="Aqu2.1.35727_001"/>
    <property type="gene ID" value="Aqu2.1.35727"/>
</dbReference>
<dbReference type="InParanoid" id="A0A1X7V892"/>
<protein>
    <recommendedName>
        <fullName evidence="1">DDE-1 domain-containing protein</fullName>
    </recommendedName>
</protein>
<dbReference type="InterPro" id="IPR050863">
    <property type="entry name" value="CenT-Element_Derived"/>
</dbReference>
<dbReference type="GO" id="GO:0003677">
    <property type="term" value="F:DNA binding"/>
    <property type="evidence" value="ECO:0007669"/>
    <property type="project" value="TreeGrafter"/>
</dbReference>
<dbReference type="Pfam" id="PF03184">
    <property type="entry name" value="DDE_1"/>
    <property type="match status" value="1"/>
</dbReference>
<dbReference type="PANTHER" id="PTHR19303">
    <property type="entry name" value="TRANSPOSON"/>
    <property type="match status" value="1"/>
</dbReference>